<keyword evidence="4" id="KW-0904">Protein phosphatase</keyword>
<dbReference type="Proteomes" id="UP000031512">
    <property type="component" value="Chromosome 1"/>
</dbReference>
<dbReference type="OrthoDB" id="2017893at2759"/>
<organism evidence="6 7">
    <name type="scientific">Theileria equi strain WA</name>
    <dbReference type="NCBI Taxonomy" id="1537102"/>
    <lineage>
        <taxon>Eukaryota</taxon>
        <taxon>Sar</taxon>
        <taxon>Alveolata</taxon>
        <taxon>Apicomplexa</taxon>
        <taxon>Aconoidasida</taxon>
        <taxon>Piroplasmida</taxon>
        <taxon>Theileriidae</taxon>
        <taxon>Theileria</taxon>
    </lineage>
</organism>
<dbReference type="PANTHER" id="PTHR45848:SF4">
    <property type="entry name" value="DUAL SPECIFICITY PROTEIN PHOSPHATASE 12"/>
    <property type="match status" value="1"/>
</dbReference>
<evidence type="ECO:0000313" key="6">
    <source>
        <dbReference type="EMBL" id="AFZ79261.1"/>
    </source>
</evidence>
<dbReference type="KEGG" id="beq:BEWA_021090"/>
<dbReference type="GO" id="GO:0008138">
    <property type="term" value="F:protein tyrosine/serine/threonine phosphatase activity"/>
    <property type="evidence" value="ECO:0007669"/>
    <property type="project" value="TreeGrafter"/>
</dbReference>
<protein>
    <recommendedName>
        <fullName evidence="2">protein-tyrosine-phosphatase</fullName>
        <ecNumber evidence="2">3.1.3.48</ecNumber>
    </recommendedName>
</protein>
<dbReference type="PROSITE" id="PS50056">
    <property type="entry name" value="TYR_PHOSPHATASE_2"/>
    <property type="match status" value="1"/>
</dbReference>
<dbReference type="AlphaFoldDB" id="L0AW53"/>
<evidence type="ECO:0000256" key="1">
    <source>
        <dbReference type="ARBA" id="ARBA00008601"/>
    </source>
</evidence>
<dbReference type="eggNOG" id="KOG1716">
    <property type="taxonomic scope" value="Eukaryota"/>
</dbReference>
<feature type="domain" description="Tyrosine specific protein phosphatases" evidence="5">
    <location>
        <begin position="134"/>
        <end position="186"/>
    </location>
</feature>
<dbReference type="SMART" id="SM00195">
    <property type="entry name" value="DSPc"/>
    <property type="match status" value="1"/>
</dbReference>
<dbReference type="EMBL" id="CP001669">
    <property type="protein sequence ID" value="AFZ79261.1"/>
    <property type="molecule type" value="Genomic_DNA"/>
</dbReference>
<evidence type="ECO:0000256" key="3">
    <source>
        <dbReference type="ARBA" id="ARBA00022801"/>
    </source>
</evidence>
<dbReference type="STRING" id="1537102.L0AW53"/>
<accession>L0AW53</accession>
<evidence type="ECO:0000313" key="7">
    <source>
        <dbReference type="Proteomes" id="UP000031512"/>
    </source>
</evidence>
<dbReference type="RefSeq" id="XP_004828927.1">
    <property type="nucleotide sequence ID" value="XM_004828870.1"/>
</dbReference>
<dbReference type="Pfam" id="PF00782">
    <property type="entry name" value="DSPc"/>
    <property type="match status" value="1"/>
</dbReference>
<dbReference type="GeneID" id="15803886"/>
<evidence type="ECO:0000256" key="2">
    <source>
        <dbReference type="ARBA" id="ARBA00013064"/>
    </source>
</evidence>
<proteinExistence type="inferred from homology"/>
<dbReference type="CDD" id="cd14498">
    <property type="entry name" value="DSP"/>
    <property type="match status" value="1"/>
</dbReference>
<dbReference type="InterPro" id="IPR000387">
    <property type="entry name" value="Tyr_Pase_dom"/>
</dbReference>
<evidence type="ECO:0000256" key="4">
    <source>
        <dbReference type="ARBA" id="ARBA00022912"/>
    </source>
</evidence>
<dbReference type="InterPro" id="IPR020422">
    <property type="entry name" value="TYR_PHOSPHATASE_DUAL_dom"/>
</dbReference>
<comment type="similarity">
    <text evidence="1">Belongs to the protein-tyrosine phosphatase family. Non-receptor class dual specificity subfamily.</text>
</comment>
<dbReference type="SUPFAM" id="SSF52799">
    <property type="entry name" value="(Phosphotyrosine protein) phosphatases II"/>
    <property type="match status" value="1"/>
</dbReference>
<name>L0AW53_THEEQ</name>
<reference evidence="6 7" key="1">
    <citation type="journal article" date="2012" name="BMC Genomics">
        <title>Comparative genomic analysis and phylogenetic position of Theileria equi.</title>
        <authorList>
            <person name="Kappmeyer L.S."/>
            <person name="Thiagarajan M."/>
            <person name="Herndon D.R."/>
            <person name="Ramsay J.D."/>
            <person name="Caler E."/>
            <person name="Djikeng A."/>
            <person name="Gillespie J.J."/>
            <person name="Lau A.O."/>
            <person name="Roalson E.H."/>
            <person name="Silva J.C."/>
            <person name="Silva M.G."/>
            <person name="Suarez C.E."/>
            <person name="Ueti M.W."/>
            <person name="Nene V.M."/>
            <person name="Mealey R.H."/>
            <person name="Knowles D.P."/>
            <person name="Brayton K.A."/>
        </authorList>
    </citation>
    <scope>NUCLEOTIDE SEQUENCE [LARGE SCALE GENOMIC DNA]</scope>
    <source>
        <strain evidence="6 7">WA</strain>
    </source>
</reference>
<dbReference type="GO" id="GO:0004725">
    <property type="term" value="F:protein tyrosine phosphatase activity"/>
    <property type="evidence" value="ECO:0007669"/>
    <property type="project" value="UniProtKB-EC"/>
</dbReference>
<evidence type="ECO:0000259" key="5">
    <source>
        <dbReference type="PROSITE" id="PS50056"/>
    </source>
</evidence>
<dbReference type="PANTHER" id="PTHR45848">
    <property type="entry name" value="DUAL SPECIFICITY PROTEIN PHOSPHATASE 12 FAMILY MEMBER"/>
    <property type="match status" value="1"/>
</dbReference>
<dbReference type="Gene3D" id="3.90.190.10">
    <property type="entry name" value="Protein tyrosine phosphatase superfamily"/>
    <property type="match status" value="1"/>
</dbReference>
<dbReference type="InterPro" id="IPR029021">
    <property type="entry name" value="Prot-tyrosine_phosphatase-like"/>
</dbReference>
<dbReference type="EC" id="3.1.3.48" evidence="2"/>
<keyword evidence="3 6" id="KW-0378">Hydrolase</keyword>
<dbReference type="InterPro" id="IPR000340">
    <property type="entry name" value="Dual-sp_phosphatase_cat-dom"/>
</dbReference>
<dbReference type="VEuPathDB" id="PiroplasmaDB:BEWA_021090"/>
<gene>
    <name evidence="6" type="ORF">BEWA_021090</name>
</gene>
<sequence length="352" mass="40403">MSKILPELFVGNIYQANSLFGPCMDHTLAFNGLDSTEASYPVIKAVVTVCFDQTIWCNFRRGATKSDCTSEDCDPECPVLPQELLKYKNNSYLNLHFDKVSARKEGESQHTLHSIILADDSNDEGLFNAFGFVYDLVEYVREQNGSVFIHCTAGMSRSVTLTTSYLIKKWNKGFNQVYRYVSSIHPKAAISNGFAYQLRLYKRYRCTVDQGFANYYFNTYSFDEDYLMMEDEPERQDDESKLVYSCKACREVLFFDINTVPHDKDKNSSEECSSVFIEPMDWMPGLEAQDGRLSCKNTKCNSKLGYYSWHGRRCSCGHLQVPAFQIQSSKVDVFFMDPKIHRNGPVRNVHLT</sequence>
<keyword evidence="7" id="KW-1185">Reference proteome</keyword>